<dbReference type="SUPFAM" id="SSF51905">
    <property type="entry name" value="FAD/NAD(P)-binding domain"/>
    <property type="match status" value="1"/>
</dbReference>
<dbReference type="Proteomes" id="UP001642406">
    <property type="component" value="Unassembled WGS sequence"/>
</dbReference>
<comment type="similarity">
    <text evidence="1">Belongs to the PheA/TfdB FAD monooxygenase family.</text>
</comment>
<dbReference type="SUPFAM" id="SSF54373">
    <property type="entry name" value="FAD-linked reductases, C-terminal domain"/>
    <property type="match status" value="1"/>
</dbReference>
<evidence type="ECO:0000256" key="3">
    <source>
        <dbReference type="ARBA" id="ARBA00022827"/>
    </source>
</evidence>
<dbReference type="PRINTS" id="PR00420">
    <property type="entry name" value="RNGMNOXGNASE"/>
</dbReference>
<reference evidence="7 8" key="1">
    <citation type="submission" date="2024-01" db="EMBL/GenBank/DDBJ databases">
        <authorList>
            <person name="Allen C."/>
            <person name="Tagirdzhanova G."/>
        </authorList>
    </citation>
    <scope>NUCLEOTIDE SEQUENCE [LARGE SCALE GENOMIC DNA]</scope>
</reference>
<protein>
    <recommendedName>
        <fullName evidence="9">Phenol 2-monooxygenase</fullName>
    </recommendedName>
</protein>
<evidence type="ECO:0008006" key="9">
    <source>
        <dbReference type="Google" id="ProtNLM"/>
    </source>
</evidence>
<dbReference type="Gene3D" id="3.40.30.20">
    <property type="match status" value="1"/>
</dbReference>
<comment type="caution">
    <text evidence="7">The sequence shown here is derived from an EMBL/GenBank/DDBJ whole genome shotgun (WGS) entry which is preliminary data.</text>
</comment>
<organism evidence="7 8">
    <name type="scientific">Sporothrix bragantina</name>
    <dbReference type="NCBI Taxonomy" id="671064"/>
    <lineage>
        <taxon>Eukaryota</taxon>
        <taxon>Fungi</taxon>
        <taxon>Dikarya</taxon>
        <taxon>Ascomycota</taxon>
        <taxon>Pezizomycotina</taxon>
        <taxon>Sordariomycetes</taxon>
        <taxon>Sordariomycetidae</taxon>
        <taxon>Ophiostomatales</taxon>
        <taxon>Ophiostomataceae</taxon>
        <taxon>Sporothrix</taxon>
    </lineage>
</organism>
<evidence type="ECO:0000313" key="7">
    <source>
        <dbReference type="EMBL" id="CAK7215436.1"/>
    </source>
</evidence>
<evidence type="ECO:0000259" key="5">
    <source>
        <dbReference type="Pfam" id="PF01494"/>
    </source>
</evidence>
<accession>A0ABP0B8A0</accession>
<keyword evidence="3" id="KW-0274">FAD</keyword>
<name>A0ABP0B8A0_9PEZI</name>
<dbReference type="Gene3D" id="3.30.9.10">
    <property type="entry name" value="D-Amino Acid Oxidase, subunit A, domain 2"/>
    <property type="match status" value="1"/>
</dbReference>
<dbReference type="Pfam" id="PF07976">
    <property type="entry name" value="Phe_hydrox_dim"/>
    <property type="match status" value="1"/>
</dbReference>
<dbReference type="PANTHER" id="PTHR43004">
    <property type="entry name" value="TRK SYSTEM POTASSIUM UPTAKE PROTEIN"/>
    <property type="match status" value="1"/>
</dbReference>
<dbReference type="Gene3D" id="3.50.50.60">
    <property type="entry name" value="FAD/NAD(P)-binding domain"/>
    <property type="match status" value="1"/>
</dbReference>
<feature type="domain" description="Phenol hydroxylase-like C-terminal dimerisation" evidence="6">
    <location>
        <begin position="408"/>
        <end position="600"/>
    </location>
</feature>
<dbReference type="CDD" id="cd02979">
    <property type="entry name" value="PHOX_C"/>
    <property type="match status" value="1"/>
</dbReference>
<dbReference type="InterPro" id="IPR036188">
    <property type="entry name" value="FAD/NAD-bd_sf"/>
</dbReference>
<evidence type="ECO:0000256" key="2">
    <source>
        <dbReference type="ARBA" id="ARBA00022630"/>
    </source>
</evidence>
<evidence type="ECO:0000259" key="6">
    <source>
        <dbReference type="Pfam" id="PF07976"/>
    </source>
</evidence>
<evidence type="ECO:0000256" key="4">
    <source>
        <dbReference type="ARBA" id="ARBA00023002"/>
    </source>
</evidence>
<dbReference type="InterPro" id="IPR012941">
    <property type="entry name" value="Phe_hydrox_C_dim_dom"/>
</dbReference>
<dbReference type="InterPro" id="IPR036249">
    <property type="entry name" value="Thioredoxin-like_sf"/>
</dbReference>
<dbReference type="SUPFAM" id="SSF52833">
    <property type="entry name" value="Thioredoxin-like"/>
    <property type="match status" value="1"/>
</dbReference>
<keyword evidence="4" id="KW-0560">Oxidoreductase</keyword>
<dbReference type="EMBL" id="CAWUHC010000014">
    <property type="protein sequence ID" value="CAK7215436.1"/>
    <property type="molecule type" value="Genomic_DNA"/>
</dbReference>
<feature type="domain" description="FAD-binding" evidence="5">
    <location>
        <begin position="13"/>
        <end position="369"/>
    </location>
</feature>
<sequence>MTVKSLTMNEEQVDVLICGSGSAGLCAAMWLARCGISYKIVERREGPLENGQADGVQCRTVEIFESFDISEDMLKEAYHVLELAFWTSANSEGKGIHRTNYASDIEKGLSHQPHVILNQARVNGLMMEDIQRRTGHLEMLYGAEVQDVKVDESKAQDADADCVTTTVVMADKTERVFKSKYVLACDGAHSSVRRSLGYKMVGDSTDAVWGVMDVYVQTDFPDIRKKAVLQTEHGNLMIIPREGGALVRFYIELGSSTVVADVTQQLLIDKAINIFKPYSMKIVGTVWWSAYKIGQRLADHFSKDNRVFLTGDACHTHSPKAGQGMNVSLQDGYNIGWKLAGVLNKTMPPSILDTYVSERRQTAHDLIEFDRYFTKLFSSAYRQANGITTEMFSQKFVEAGRYTAGQSTKYEGSVLVSPPTEEEKKLATAITVGMRFPSAQVVRFGDAKAMQLVRALPCHAQWHLLVFAGDILNEKTAQRLEKTASELQAIIENLTPEGADADSVVQAILVIKSKRQSVQQEQIPPVFTPTTGKWRIKNLDKSFADDESYNSGHGNAYEAYGINPEEGCMILVRPDHYVSMVTPLENTSKIQDFFKNILLPVR</sequence>
<gene>
    <name evidence="7" type="ORF">SBRCBS47491_002488</name>
</gene>
<keyword evidence="2" id="KW-0285">Flavoprotein</keyword>
<dbReference type="PANTHER" id="PTHR43004:SF10">
    <property type="entry name" value="2-MONOOXYGENASE, PUTATIVE (AFU_ORTHOLOGUE AFUA_6G11480)-RELATED"/>
    <property type="match status" value="1"/>
</dbReference>
<dbReference type="InterPro" id="IPR038220">
    <property type="entry name" value="PHOX_C_sf"/>
</dbReference>
<keyword evidence="8" id="KW-1185">Reference proteome</keyword>
<dbReference type="InterPro" id="IPR050641">
    <property type="entry name" value="RIFMO-like"/>
</dbReference>
<dbReference type="NCBIfam" id="NF006144">
    <property type="entry name" value="PRK08294.1"/>
    <property type="match status" value="1"/>
</dbReference>
<dbReference type="InterPro" id="IPR002938">
    <property type="entry name" value="FAD-bd"/>
</dbReference>
<evidence type="ECO:0000313" key="8">
    <source>
        <dbReference type="Proteomes" id="UP001642406"/>
    </source>
</evidence>
<proteinExistence type="inferred from homology"/>
<evidence type="ECO:0000256" key="1">
    <source>
        <dbReference type="ARBA" id="ARBA00007801"/>
    </source>
</evidence>
<dbReference type="Pfam" id="PF01494">
    <property type="entry name" value="FAD_binding_3"/>
    <property type="match status" value="1"/>
</dbReference>